<accession>A0A432ZUD5</accession>
<dbReference type="Proteomes" id="UP000287996">
    <property type="component" value="Unassembled WGS sequence"/>
</dbReference>
<dbReference type="AlphaFoldDB" id="A0A432ZUD5"/>
<dbReference type="PANTHER" id="PTHR30386">
    <property type="entry name" value="MEMBRANE FUSION SUBUNIT OF EMRAB-TOLC MULTIDRUG EFFLUX PUMP"/>
    <property type="match status" value="1"/>
</dbReference>
<dbReference type="SUPFAM" id="SSF111369">
    <property type="entry name" value="HlyD-like secretion proteins"/>
    <property type="match status" value="2"/>
</dbReference>
<evidence type="ECO:0000313" key="7">
    <source>
        <dbReference type="Proteomes" id="UP000287996"/>
    </source>
</evidence>
<name>A0A432ZUD5_9GAMM</name>
<dbReference type="Gene3D" id="2.40.30.170">
    <property type="match status" value="1"/>
</dbReference>
<dbReference type="PANTHER" id="PTHR30386:SF19">
    <property type="entry name" value="MULTIDRUG EXPORT PROTEIN EMRA-RELATED"/>
    <property type="match status" value="1"/>
</dbReference>
<evidence type="ECO:0000259" key="5">
    <source>
        <dbReference type="Pfam" id="PF25963"/>
    </source>
</evidence>
<comment type="similarity">
    <text evidence="2">Belongs to the membrane fusion protein (MFP) (TC 8.A.1) family.</text>
</comment>
<evidence type="ECO:0000256" key="2">
    <source>
        <dbReference type="ARBA" id="ARBA00009477"/>
    </source>
</evidence>
<dbReference type="GO" id="GO:0055085">
    <property type="term" value="P:transmembrane transport"/>
    <property type="evidence" value="ECO:0007669"/>
    <property type="project" value="InterPro"/>
</dbReference>
<dbReference type="Pfam" id="PF25917">
    <property type="entry name" value="BSH_RND"/>
    <property type="match status" value="1"/>
</dbReference>
<dbReference type="InterPro" id="IPR050739">
    <property type="entry name" value="MFP"/>
</dbReference>
<dbReference type="OrthoDB" id="9811754at2"/>
<evidence type="ECO:0000256" key="1">
    <source>
        <dbReference type="ARBA" id="ARBA00004196"/>
    </source>
</evidence>
<dbReference type="RefSeq" id="WP_126840871.1">
    <property type="nucleotide sequence ID" value="NZ_PIQH01000001.1"/>
</dbReference>
<dbReference type="InterPro" id="IPR058634">
    <property type="entry name" value="AaeA-lik-b-barrel"/>
</dbReference>
<feature type="domain" description="p-hydroxybenzoic acid efflux pump subunit AaeA-like beta-barrel" evidence="5">
    <location>
        <begin position="254"/>
        <end position="344"/>
    </location>
</feature>
<comment type="subcellular location">
    <subcellularLocation>
        <location evidence="1">Cell envelope</location>
    </subcellularLocation>
</comment>
<keyword evidence="3" id="KW-0175">Coiled coil</keyword>
<dbReference type="EMBL" id="PIQH01000001">
    <property type="protein sequence ID" value="RUO81530.1"/>
    <property type="molecule type" value="Genomic_DNA"/>
</dbReference>
<comment type="caution">
    <text evidence="6">The sequence shown here is derived from an EMBL/GenBank/DDBJ whole genome shotgun (WGS) entry which is preliminary data.</text>
</comment>
<evidence type="ECO:0000256" key="3">
    <source>
        <dbReference type="SAM" id="Coils"/>
    </source>
</evidence>
<dbReference type="Gene3D" id="2.40.50.100">
    <property type="match status" value="1"/>
</dbReference>
<reference evidence="6 7" key="1">
    <citation type="journal article" date="2011" name="Front. Microbiol.">
        <title>Genomic signatures of strain selection and enhancement in Bacillus atrophaeus var. globigii, a historical biowarfare simulant.</title>
        <authorList>
            <person name="Gibbons H.S."/>
            <person name="Broomall S.M."/>
            <person name="McNew L.A."/>
            <person name="Daligault H."/>
            <person name="Chapman C."/>
            <person name="Bruce D."/>
            <person name="Karavis M."/>
            <person name="Krepps M."/>
            <person name="McGregor P.A."/>
            <person name="Hong C."/>
            <person name="Park K.H."/>
            <person name="Akmal A."/>
            <person name="Feldman A."/>
            <person name="Lin J.S."/>
            <person name="Chang W.E."/>
            <person name="Higgs B.W."/>
            <person name="Demirev P."/>
            <person name="Lindquist J."/>
            <person name="Liem A."/>
            <person name="Fochler E."/>
            <person name="Read T.D."/>
            <person name="Tapia R."/>
            <person name="Johnson S."/>
            <person name="Bishop-Lilly K.A."/>
            <person name="Detter C."/>
            <person name="Han C."/>
            <person name="Sozhamannan S."/>
            <person name="Rosenzweig C.N."/>
            <person name="Skowronski E.W."/>
        </authorList>
    </citation>
    <scope>NUCLEOTIDE SEQUENCE [LARGE SCALE GENOMIC DNA]</scope>
    <source>
        <strain evidence="6 7">CC-PW-9</strain>
    </source>
</reference>
<organism evidence="6 7">
    <name type="scientific">Idiomarina tyrosinivorans</name>
    <dbReference type="NCBI Taxonomy" id="1445662"/>
    <lineage>
        <taxon>Bacteria</taxon>
        <taxon>Pseudomonadati</taxon>
        <taxon>Pseudomonadota</taxon>
        <taxon>Gammaproteobacteria</taxon>
        <taxon>Alteromonadales</taxon>
        <taxon>Idiomarinaceae</taxon>
        <taxon>Idiomarina</taxon>
    </lineage>
</organism>
<evidence type="ECO:0000259" key="4">
    <source>
        <dbReference type="Pfam" id="PF25917"/>
    </source>
</evidence>
<gene>
    <name evidence="6" type="ORF">CWI84_01880</name>
</gene>
<dbReference type="InterPro" id="IPR058625">
    <property type="entry name" value="MdtA-like_BSH"/>
</dbReference>
<protein>
    <submittedName>
        <fullName evidence="6">HlyD family secretion protein</fullName>
    </submittedName>
</protein>
<feature type="coiled-coil region" evidence="3">
    <location>
        <begin position="100"/>
        <end position="141"/>
    </location>
</feature>
<sequence length="388" mass="43000">MMNSQLAANMRRVNRMSGKVSMRLLLLVLVPVVVLLVSGFFYVTSGRFVDTENAYIHNDKVAIIPDISGNVAKIVVAENEPVKQGQLLLLIEQEPFQIAVDKAKSALHQVETDIATLKASYQEQQQQLSIAKEDVAYAQREYKRQLKLAKTQAVSESILDKYQHNLTVAKEKVDSVKSGLARIKASLAGDPDIAVAEHPLYQKAQAALAQAQRNLRETEVVAPFDGIASKTPSQGQYIDPRNPAMMLVKQQNAWVDANLKETQLTHVREGQTVELHVDAYPEHVFRGYVKSIAAATGSEYSVLPAQNATGNWVKVVQRVPVRIAIENNDEQLTLRAGMSVEVSIDTGWHQRGPDFLAPLVDLLQASVDDEPVHMHKLANPQQRALMHP</sequence>
<evidence type="ECO:0000313" key="6">
    <source>
        <dbReference type="EMBL" id="RUO81530.1"/>
    </source>
</evidence>
<dbReference type="Pfam" id="PF25963">
    <property type="entry name" value="Beta-barrel_AAEA"/>
    <property type="match status" value="1"/>
</dbReference>
<dbReference type="Gene3D" id="1.10.287.470">
    <property type="entry name" value="Helix hairpin bin"/>
    <property type="match status" value="1"/>
</dbReference>
<feature type="domain" description="Multidrug resistance protein MdtA-like barrel-sandwich hybrid" evidence="4">
    <location>
        <begin position="60"/>
        <end position="249"/>
    </location>
</feature>
<dbReference type="GO" id="GO:0030313">
    <property type="term" value="C:cell envelope"/>
    <property type="evidence" value="ECO:0007669"/>
    <property type="project" value="UniProtKB-SubCell"/>
</dbReference>
<keyword evidence="7" id="KW-1185">Reference proteome</keyword>
<proteinExistence type="inferred from homology"/>